<dbReference type="GO" id="GO:0004527">
    <property type="term" value="F:exonuclease activity"/>
    <property type="evidence" value="ECO:0007669"/>
    <property type="project" value="UniProtKB-KW"/>
</dbReference>
<dbReference type="EMBL" id="CATKSH010000003">
    <property type="protein sequence ID" value="CAI9119953.1"/>
    <property type="molecule type" value="Genomic_DNA"/>
</dbReference>
<dbReference type="Pfam" id="PF00149">
    <property type="entry name" value="Metallophos"/>
    <property type="match status" value="1"/>
</dbReference>
<protein>
    <submittedName>
        <fullName evidence="3">DNA repair exonuclease</fullName>
    </submittedName>
</protein>
<dbReference type="RefSeq" id="WP_289840811.1">
    <property type="nucleotide sequence ID" value="NZ_CATKSH010000003.1"/>
</dbReference>
<dbReference type="AlphaFoldDB" id="A0AA35UUK1"/>
<dbReference type="InterPro" id="IPR014576">
    <property type="entry name" value="Pesterase_YhaO"/>
</dbReference>
<dbReference type="InterPro" id="IPR050535">
    <property type="entry name" value="DNA_Repair-Maintenance_Comp"/>
</dbReference>
<evidence type="ECO:0000259" key="2">
    <source>
        <dbReference type="Pfam" id="PF00149"/>
    </source>
</evidence>
<dbReference type="PIRSF" id="PIRSF033091">
    <property type="entry name" value="Pesterase_YhaO"/>
    <property type="match status" value="1"/>
</dbReference>
<evidence type="ECO:0000313" key="3">
    <source>
        <dbReference type="EMBL" id="CAI9119953.1"/>
    </source>
</evidence>
<dbReference type="PANTHER" id="PTHR30337">
    <property type="entry name" value="COMPONENT OF ATP-DEPENDENT DSDNA EXONUCLEASE"/>
    <property type="match status" value="1"/>
</dbReference>
<evidence type="ECO:0000256" key="1">
    <source>
        <dbReference type="ARBA" id="ARBA00022801"/>
    </source>
</evidence>
<name>A0AA35UUK1_9PROT</name>
<reference evidence="3" key="1">
    <citation type="submission" date="2023-03" db="EMBL/GenBank/DDBJ databases">
        <authorList>
            <person name="Cleenwerck I."/>
        </authorList>
    </citation>
    <scope>NUCLEOTIDE SEQUENCE</scope>
    <source>
        <strain evidence="3">LMG 32879</strain>
    </source>
</reference>
<dbReference type="InterPro" id="IPR029052">
    <property type="entry name" value="Metallo-depent_PP-like"/>
</dbReference>
<accession>A0AA35UUK1</accession>
<proteinExistence type="predicted"/>
<dbReference type="Gene3D" id="3.60.21.10">
    <property type="match status" value="1"/>
</dbReference>
<comment type="caution">
    <text evidence="3">The sequence shown here is derived from an EMBL/GenBank/DDBJ whole genome shotgun (WGS) entry which is preliminary data.</text>
</comment>
<dbReference type="CDD" id="cd00840">
    <property type="entry name" value="MPP_Mre11_N"/>
    <property type="match status" value="1"/>
</dbReference>
<evidence type="ECO:0000313" key="4">
    <source>
        <dbReference type="Proteomes" id="UP001176960"/>
    </source>
</evidence>
<dbReference type="SUPFAM" id="SSF56300">
    <property type="entry name" value="Metallo-dependent phosphatases"/>
    <property type="match status" value="1"/>
</dbReference>
<dbReference type="PANTHER" id="PTHR30337:SF7">
    <property type="entry name" value="PHOSPHOESTERASE"/>
    <property type="match status" value="1"/>
</dbReference>
<keyword evidence="3" id="KW-0269">Exonuclease</keyword>
<dbReference type="InterPro" id="IPR041796">
    <property type="entry name" value="Mre11_N"/>
</dbReference>
<keyword evidence="1" id="KW-0378">Hydrolase</keyword>
<keyword evidence="4" id="KW-1185">Reference proteome</keyword>
<organism evidence="3 4">
    <name type="scientific">Brytella acorum</name>
    <dbReference type="NCBI Taxonomy" id="2959299"/>
    <lineage>
        <taxon>Bacteria</taxon>
        <taxon>Pseudomonadati</taxon>
        <taxon>Pseudomonadota</taxon>
        <taxon>Alphaproteobacteria</taxon>
        <taxon>Acetobacterales</taxon>
        <taxon>Acetobacteraceae</taxon>
        <taxon>Brytella</taxon>
    </lineage>
</organism>
<dbReference type="InterPro" id="IPR004843">
    <property type="entry name" value="Calcineurin-like_PHP"/>
</dbReference>
<sequence>MTLPSGLPTLHPMSSFRFLHAADLHLDSPLRGLQRYDGLPLERIRGATRGALDNLVNLAIDRRVDFLVIAGDLYDGTWKDAGTGLYMARALGRLVEAGIRVYILQGNHDAASLISRDVPLPPGVQRFSTTKPETFRLDDLQVALHGQGFESRQVVSDMTPAYPPPVPGWFNIGVLHTSLGGYSAHETYAPCAPETLFAKGYDYWALGHVHERMEFGSGPYIVFPGVLQGRHIHESGPKGATLVTVENGRIAHLDHCPCDVLRWAELAIDCAGMTSESALHDAISTRLASACNEALGDRLLVARLTLGGATSLDARLRLRASGVRDSVLEIAQMLPGTPAIEKVEIRTTPPPKVLSEGETEGMADIRALIAQALADPLLVEEARSELAPLLNTLSSIDMTDAPEDALALARADEWARLLTEATHALDARLGITGDDA</sequence>
<feature type="domain" description="Calcineurin-like phosphoesterase" evidence="2">
    <location>
        <begin position="16"/>
        <end position="211"/>
    </location>
</feature>
<dbReference type="Proteomes" id="UP001176960">
    <property type="component" value="Unassembled WGS sequence"/>
</dbReference>
<gene>
    <name evidence="3" type="ORF">LMG32879_000779</name>
</gene>
<keyword evidence="3" id="KW-0540">Nuclease</keyword>